<dbReference type="PATRIC" id="fig|1300222.3.peg.604"/>
<dbReference type="Proteomes" id="UP000012081">
    <property type="component" value="Unassembled WGS sequence"/>
</dbReference>
<sequence>MMIRWQQKQRLITRARLTVARLSCKLGRSKAGEQEKQPFLLKFDKQGTAVFCFGNGCFFVWEMNRFYYHLLD</sequence>
<evidence type="ECO:0000313" key="2">
    <source>
        <dbReference type="Proteomes" id="UP000012081"/>
    </source>
</evidence>
<evidence type="ECO:0000313" key="1">
    <source>
        <dbReference type="EMBL" id="EMT54507.1"/>
    </source>
</evidence>
<comment type="caution">
    <text evidence="1">The sequence shown here is derived from an EMBL/GenBank/DDBJ whole genome shotgun (WGS) entry which is preliminary data.</text>
</comment>
<accession>M8DM09</accession>
<dbReference type="EMBL" id="APBN01000001">
    <property type="protein sequence ID" value="EMT54507.1"/>
    <property type="molecule type" value="Genomic_DNA"/>
</dbReference>
<reference evidence="1 2" key="1">
    <citation type="submission" date="2013-03" db="EMBL/GenBank/DDBJ databases">
        <title>Assembly of a new bacterial strain Brevibacillus borstelensis AK1.</title>
        <authorList>
            <person name="Rajan I."/>
            <person name="PoliReddy D."/>
            <person name="Sugumar T."/>
            <person name="Rathinam K."/>
            <person name="Alqarawi S."/>
            <person name="Khalil A.B."/>
            <person name="Sivakumar N."/>
        </authorList>
    </citation>
    <scope>NUCLEOTIDE SEQUENCE [LARGE SCALE GENOMIC DNA]</scope>
    <source>
        <strain evidence="1 2">AK1</strain>
    </source>
</reference>
<gene>
    <name evidence="1" type="ORF">I532_02845</name>
</gene>
<dbReference type="AlphaFoldDB" id="M8DM09"/>
<proteinExistence type="predicted"/>
<name>M8DM09_9BACL</name>
<keyword evidence="2" id="KW-1185">Reference proteome</keyword>
<protein>
    <submittedName>
        <fullName evidence="1">Uncharacterized protein</fullName>
    </submittedName>
</protein>
<organism evidence="1 2">
    <name type="scientific">Brevibacillus borstelensis AK1</name>
    <dbReference type="NCBI Taxonomy" id="1300222"/>
    <lineage>
        <taxon>Bacteria</taxon>
        <taxon>Bacillati</taxon>
        <taxon>Bacillota</taxon>
        <taxon>Bacilli</taxon>
        <taxon>Bacillales</taxon>
        <taxon>Paenibacillaceae</taxon>
        <taxon>Brevibacillus</taxon>
    </lineage>
</organism>